<dbReference type="PROSITE" id="PS50011">
    <property type="entry name" value="PROTEIN_KINASE_DOM"/>
    <property type="match status" value="1"/>
</dbReference>
<dbReference type="InterPro" id="IPR011009">
    <property type="entry name" value="Kinase-like_dom_sf"/>
</dbReference>
<evidence type="ECO:0000313" key="9">
    <source>
        <dbReference type="Proteomes" id="UP001153076"/>
    </source>
</evidence>
<dbReference type="InterPro" id="IPR000719">
    <property type="entry name" value="Prot_kinase_dom"/>
</dbReference>
<keyword evidence="1" id="KW-0808">Transferase</keyword>
<keyword evidence="9" id="KW-1185">Reference proteome</keyword>
<dbReference type="PROSITE" id="PS00107">
    <property type="entry name" value="PROTEIN_KINASE_ATP"/>
    <property type="match status" value="1"/>
</dbReference>
<evidence type="ECO:0000313" key="8">
    <source>
        <dbReference type="EMBL" id="KAJ8438191.1"/>
    </source>
</evidence>
<dbReference type="SUPFAM" id="SSF56112">
    <property type="entry name" value="Protein kinase-like (PK-like)"/>
    <property type="match status" value="1"/>
</dbReference>
<name>A0A9Q1K6F5_9CARY</name>
<organism evidence="8 9">
    <name type="scientific">Carnegiea gigantea</name>
    <dbReference type="NCBI Taxonomy" id="171969"/>
    <lineage>
        <taxon>Eukaryota</taxon>
        <taxon>Viridiplantae</taxon>
        <taxon>Streptophyta</taxon>
        <taxon>Embryophyta</taxon>
        <taxon>Tracheophyta</taxon>
        <taxon>Spermatophyta</taxon>
        <taxon>Magnoliopsida</taxon>
        <taxon>eudicotyledons</taxon>
        <taxon>Gunneridae</taxon>
        <taxon>Pentapetalae</taxon>
        <taxon>Caryophyllales</taxon>
        <taxon>Cactineae</taxon>
        <taxon>Cactaceae</taxon>
        <taxon>Cactoideae</taxon>
        <taxon>Echinocereeae</taxon>
        <taxon>Carnegiea</taxon>
    </lineage>
</organism>
<proteinExistence type="predicted"/>
<dbReference type="Gene3D" id="3.30.200.20">
    <property type="entry name" value="Phosphorylase Kinase, domain 1"/>
    <property type="match status" value="1"/>
</dbReference>
<feature type="domain" description="Protein kinase" evidence="7">
    <location>
        <begin position="89"/>
        <end position="340"/>
    </location>
</feature>
<dbReference type="Pfam" id="PF07714">
    <property type="entry name" value="PK_Tyr_Ser-Thr"/>
    <property type="match status" value="2"/>
</dbReference>
<dbReference type="GO" id="GO:0004674">
    <property type="term" value="F:protein serine/threonine kinase activity"/>
    <property type="evidence" value="ECO:0007669"/>
    <property type="project" value="UniProtKB-KW"/>
</dbReference>
<dbReference type="Gene3D" id="1.10.510.10">
    <property type="entry name" value="Transferase(Phosphotransferase) domain 1"/>
    <property type="match status" value="1"/>
</dbReference>
<evidence type="ECO:0000256" key="6">
    <source>
        <dbReference type="SAM" id="Phobius"/>
    </source>
</evidence>
<keyword evidence="1" id="KW-0723">Serine/threonine-protein kinase</keyword>
<dbReference type="FunFam" id="3.30.200.20:FF:000376">
    <property type="entry name" value="Serine/threonine-protein kinase PBS1"/>
    <property type="match status" value="1"/>
</dbReference>
<evidence type="ECO:0000259" key="7">
    <source>
        <dbReference type="PROSITE" id="PS50011"/>
    </source>
</evidence>
<keyword evidence="3 4" id="KW-0067">ATP-binding</keyword>
<gene>
    <name evidence="8" type="ORF">Cgig2_001909</name>
</gene>
<feature type="compositionally biased region" description="Low complexity" evidence="5">
    <location>
        <begin position="349"/>
        <end position="362"/>
    </location>
</feature>
<dbReference type="EMBL" id="JAKOGI010000266">
    <property type="protein sequence ID" value="KAJ8438191.1"/>
    <property type="molecule type" value="Genomic_DNA"/>
</dbReference>
<keyword evidence="2 4" id="KW-0547">Nucleotide-binding</keyword>
<feature type="binding site" evidence="4">
    <location>
        <position position="117"/>
    </location>
    <ligand>
        <name>ATP</name>
        <dbReference type="ChEBI" id="CHEBI:30616"/>
    </ligand>
</feature>
<dbReference type="InterPro" id="IPR017441">
    <property type="entry name" value="Protein_kinase_ATP_BS"/>
</dbReference>
<dbReference type="GO" id="GO:0005524">
    <property type="term" value="F:ATP binding"/>
    <property type="evidence" value="ECO:0007669"/>
    <property type="project" value="UniProtKB-UniRule"/>
</dbReference>
<evidence type="ECO:0000256" key="2">
    <source>
        <dbReference type="ARBA" id="ARBA00022741"/>
    </source>
</evidence>
<keyword evidence="6" id="KW-1133">Transmembrane helix</keyword>
<reference evidence="8" key="1">
    <citation type="submission" date="2022-04" db="EMBL/GenBank/DDBJ databases">
        <title>Carnegiea gigantea Genome sequencing and assembly v2.</title>
        <authorList>
            <person name="Copetti D."/>
            <person name="Sanderson M.J."/>
            <person name="Burquez A."/>
            <person name="Wojciechowski M.F."/>
        </authorList>
    </citation>
    <scope>NUCLEOTIDE SEQUENCE</scope>
    <source>
        <strain evidence="8">SGP5-SGP5p</strain>
        <tissue evidence="8">Aerial part</tissue>
    </source>
</reference>
<evidence type="ECO:0000256" key="1">
    <source>
        <dbReference type="ARBA" id="ARBA00022527"/>
    </source>
</evidence>
<feature type="region of interest" description="Disordered" evidence="5">
    <location>
        <begin position="349"/>
        <end position="372"/>
    </location>
</feature>
<dbReference type="PANTHER" id="PTHR47989:SF15">
    <property type="entry name" value="SERINE_THREONINE-PROTEIN KINASE PBL7 ISOFORM X1-RELATED"/>
    <property type="match status" value="1"/>
</dbReference>
<keyword evidence="6" id="KW-0472">Membrane</keyword>
<evidence type="ECO:0000256" key="4">
    <source>
        <dbReference type="PROSITE-ProRule" id="PRU10141"/>
    </source>
</evidence>
<dbReference type="OrthoDB" id="4062651at2759"/>
<protein>
    <recommendedName>
        <fullName evidence="7">Protein kinase domain-containing protein</fullName>
    </recommendedName>
</protein>
<dbReference type="InterPro" id="IPR001245">
    <property type="entry name" value="Ser-Thr/Tyr_kinase_cat_dom"/>
</dbReference>
<dbReference type="AlphaFoldDB" id="A0A9Q1K6F5"/>
<dbReference type="PANTHER" id="PTHR47989">
    <property type="entry name" value="OS01G0750732 PROTEIN"/>
    <property type="match status" value="1"/>
</dbReference>
<keyword evidence="6" id="KW-0812">Transmembrane</keyword>
<evidence type="ECO:0000256" key="5">
    <source>
        <dbReference type="SAM" id="MobiDB-lite"/>
    </source>
</evidence>
<feature type="transmembrane region" description="Helical" evidence="6">
    <location>
        <begin position="13"/>
        <end position="38"/>
    </location>
</feature>
<keyword evidence="1" id="KW-0418">Kinase</keyword>
<comment type="caution">
    <text evidence="8">The sequence shown here is derived from an EMBL/GenBank/DDBJ whole genome shotgun (WGS) entry which is preliminary data.</text>
</comment>
<sequence>MGKGEDYRTKERVALLVSLIMATLSLSSLLVAFSYYCYIRHKVSKRSKLQQRLENDDKNGYSDSTLQVTCEKGLQVFTFKQLHAATSGFSKSNVIGQGAFGSVYRGVLNDGRKVAIKLMDNAGKQGEEEFKMEVELLSRLHSTYLLSLIGYCSDSSHRLLVYEFMANGGLQQHLYPTSGMCLTNFLRIPFNLTFVYVTVSSSAIAKGEFSASIDCSMLVLLDMSNGSGPGAVVGYRYALTGHLTTKSDVYSYGVVLLELLTGRVPVDMKRPQGEGVLVSWALPQLTDREKVVQIMDPALEGQYSMKEVIQVAAIAAMCVQPEADYRPLMADVVQSLVPLVKLHRSSSKVCSSSSFNTPKSPSVLDRKADTGE</sequence>
<evidence type="ECO:0000256" key="3">
    <source>
        <dbReference type="ARBA" id="ARBA00022840"/>
    </source>
</evidence>
<accession>A0A9Q1K6F5</accession>
<dbReference type="Proteomes" id="UP001153076">
    <property type="component" value="Unassembled WGS sequence"/>
</dbReference>